<comment type="caution">
    <text evidence="1">The sequence shown here is derived from an EMBL/GenBank/DDBJ whole genome shotgun (WGS) entry which is preliminary data.</text>
</comment>
<dbReference type="SUPFAM" id="SSF53254">
    <property type="entry name" value="Phosphoglycerate mutase-like"/>
    <property type="match status" value="1"/>
</dbReference>
<accession>A0A4R2L3B0</accession>
<dbReference type="AlphaFoldDB" id="A0A4R2L3B0"/>
<evidence type="ECO:0000313" key="2">
    <source>
        <dbReference type="Proteomes" id="UP000295765"/>
    </source>
</evidence>
<gene>
    <name evidence="1" type="ORF">EV699_10743</name>
</gene>
<protein>
    <submittedName>
        <fullName evidence="1">Phosphohistidine phosphatase SixA</fullName>
    </submittedName>
</protein>
<dbReference type="InterPro" id="IPR029033">
    <property type="entry name" value="His_PPase_superfam"/>
</dbReference>
<keyword evidence="2" id="KW-1185">Reference proteome</keyword>
<dbReference type="Proteomes" id="UP000295765">
    <property type="component" value="Unassembled WGS sequence"/>
</dbReference>
<proteinExistence type="predicted"/>
<dbReference type="InterPro" id="IPR013078">
    <property type="entry name" value="His_Pase_superF_clade-1"/>
</dbReference>
<dbReference type="RefSeq" id="WP_132540680.1">
    <property type="nucleotide sequence ID" value="NZ_SLWY01000007.1"/>
</dbReference>
<reference evidence="1 2" key="1">
    <citation type="submission" date="2019-03" db="EMBL/GenBank/DDBJ databases">
        <title>Genomic Encyclopedia of Type Strains, Phase IV (KMG-IV): sequencing the most valuable type-strain genomes for metagenomic binning, comparative biology and taxonomic classification.</title>
        <authorList>
            <person name="Goeker M."/>
        </authorList>
    </citation>
    <scope>NUCLEOTIDE SEQUENCE [LARGE SCALE GENOMIC DNA]</scope>
    <source>
        <strain evidence="1 2">DSM 25287</strain>
    </source>
</reference>
<sequence length="169" mass="17885">MKLLLIRHGLAEDPERFRLAGGNDAERPLTELGIRRLRKGANRLRALVPTLDVLVSSHLLRARESADIVARAYGYGELQALDGLAPDDPPTMLLAWLAAQPAGATVALVGHQPHLGRLAGLLLCGEARPCIGLRKGGAALIEFAGIAEAGSGVLGWLLTARQLRGLRAA</sequence>
<dbReference type="EMBL" id="SLWY01000007">
    <property type="protein sequence ID" value="TCO81650.1"/>
    <property type="molecule type" value="Genomic_DNA"/>
</dbReference>
<dbReference type="SMART" id="SM00855">
    <property type="entry name" value="PGAM"/>
    <property type="match status" value="1"/>
</dbReference>
<dbReference type="Gene3D" id="3.40.50.1240">
    <property type="entry name" value="Phosphoglycerate mutase-like"/>
    <property type="match status" value="1"/>
</dbReference>
<dbReference type="Pfam" id="PF00300">
    <property type="entry name" value="His_Phos_1"/>
    <property type="match status" value="1"/>
</dbReference>
<name>A0A4R2L3B0_9GAMM</name>
<dbReference type="CDD" id="cd07067">
    <property type="entry name" value="HP_PGM_like"/>
    <property type="match status" value="1"/>
</dbReference>
<organism evidence="1 2">
    <name type="scientific">Plasticicumulans lactativorans</name>
    <dbReference type="NCBI Taxonomy" id="1133106"/>
    <lineage>
        <taxon>Bacteria</taxon>
        <taxon>Pseudomonadati</taxon>
        <taxon>Pseudomonadota</taxon>
        <taxon>Gammaproteobacteria</taxon>
        <taxon>Candidatus Competibacteraceae</taxon>
        <taxon>Plasticicumulans</taxon>
    </lineage>
</organism>
<dbReference type="OrthoDB" id="9810154at2"/>
<evidence type="ECO:0000313" key="1">
    <source>
        <dbReference type="EMBL" id="TCO81650.1"/>
    </source>
</evidence>